<sequence>LRQELAQAAEDFRADPADNAAAARMQGLTEKLEQYRKGLSLLHGGTPMTITAGKIPDAHICFLDEIFSAPVKALQ</sequence>
<reference evidence="1 2" key="1">
    <citation type="journal article" date="2021" name="ISME Commun">
        <title>Automated analysis of genomic sequences facilitates high-throughput and comprehensive description of bacteria.</title>
        <authorList>
            <person name="Hitch T.C.A."/>
        </authorList>
    </citation>
    <scope>NUCLEOTIDE SEQUENCE [LARGE SCALE GENOMIC DNA]</scope>
    <source>
        <strain evidence="1 2">Sanger_34</strain>
    </source>
</reference>
<gene>
    <name evidence="1" type="ORF">OCV66_14090</name>
</gene>
<evidence type="ECO:0000313" key="1">
    <source>
        <dbReference type="EMBL" id="MCU6790211.1"/>
    </source>
</evidence>
<organism evidence="1 2">
    <name type="scientific">Agathobaculum ammoniilyticum</name>
    <dbReference type="NCBI Taxonomy" id="2981778"/>
    <lineage>
        <taxon>Bacteria</taxon>
        <taxon>Bacillati</taxon>
        <taxon>Bacillota</taxon>
        <taxon>Clostridia</taxon>
        <taxon>Eubacteriales</taxon>
        <taxon>Butyricicoccaceae</taxon>
        <taxon>Agathobaculum</taxon>
    </lineage>
</organism>
<evidence type="ECO:0000313" key="2">
    <source>
        <dbReference type="Proteomes" id="UP001652397"/>
    </source>
</evidence>
<comment type="caution">
    <text evidence="1">The sequence shown here is derived from an EMBL/GenBank/DDBJ whole genome shotgun (WGS) entry which is preliminary data.</text>
</comment>
<feature type="non-terminal residue" evidence="1">
    <location>
        <position position="1"/>
    </location>
</feature>
<name>A0ABT2U844_9FIRM</name>
<accession>A0ABT2U844</accession>
<dbReference type="Proteomes" id="UP001652397">
    <property type="component" value="Unassembled WGS sequence"/>
</dbReference>
<protein>
    <submittedName>
        <fullName evidence="1">Uncharacterized protein</fullName>
    </submittedName>
</protein>
<keyword evidence="2" id="KW-1185">Reference proteome</keyword>
<proteinExistence type="predicted"/>
<dbReference type="EMBL" id="JAOQJE010000018">
    <property type="protein sequence ID" value="MCU6790211.1"/>
    <property type="molecule type" value="Genomic_DNA"/>
</dbReference>